<proteinExistence type="predicted"/>
<dbReference type="RefSeq" id="WP_109624717.1">
    <property type="nucleotide sequence ID" value="NZ_JANKBI010000001.1"/>
</dbReference>
<accession>A0AB73TB03</accession>
<name>A0AB73TB03_9FIRM</name>
<protein>
    <submittedName>
        <fullName evidence="1">Uncharacterized protein</fullName>
    </submittedName>
</protein>
<dbReference type="EMBL" id="QGGY01000001">
    <property type="protein sequence ID" value="PWJ79324.1"/>
    <property type="molecule type" value="Genomic_DNA"/>
</dbReference>
<dbReference type="Proteomes" id="UP000245412">
    <property type="component" value="Unassembled WGS sequence"/>
</dbReference>
<evidence type="ECO:0000313" key="1">
    <source>
        <dbReference type="EMBL" id="PWJ79324.1"/>
    </source>
</evidence>
<sequence>MRPDDWEDCLPARMAEEQDTDEQYVYVSAEEEAMELRRKAEENAARLKERTAYLTSGYGYESRPAAADCSAPEESGLPGTFSLRLIISAAILGAFIWAHLSDEKVFGLSTVQVTEALAQNTTPEAVAAFLNER</sequence>
<organism evidence="1 2">
    <name type="scientific">Murimonas intestini</name>
    <dbReference type="NCBI Taxonomy" id="1337051"/>
    <lineage>
        <taxon>Bacteria</taxon>
        <taxon>Bacillati</taxon>
        <taxon>Bacillota</taxon>
        <taxon>Clostridia</taxon>
        <taxon>Lachnospirales</taxon>
        <taxon>Lachnospiraceae</taxon>
        <taxon>Murimonas</taxon>
    </lineage>
</organism>
<gene>
    <name evidence="1" type="ORF">C7383_101705</name>
</gene>
<evidence type="ECO:0000313" key="2">
    <source>
        <dbReference type="Proteomes" id="UP000245412"/>
    </source>
</evidence>
<keyword evidence="2" id="KW-1185">Reference proteome</keyword>
<comment type="caution">
    <text evidence="1">The sequence shown here is derived from an EMBL/GenBank/DDBJ whole genome shotgun (WGS) entry which is preliminary data.</text>
</comment>
<dbReference type="AlphaFoldDB" id="A0AB73TB03"/>
<reference evidence="1 2" key="1">
    <citation type="submission" date="2018-05" db="EMBL/GenBank/DDBJ databases">
        <authorList>
            <person name="Goeker M."/>
            <person name="Huntemann M."/>
            <person name="Clum A."/>
            <person name="Pillay M."/>
            <person name="Palaniappan K."/>
            <person name="Varghese N."/>
            <person name="Mikhailova N."/>
            <person name="Stamatis D."/>
            <person name="Reddy T."/>
            <person name="Daum C."/>
            <person name="Shapiro N."/>
            <person name="Ivanova N."/>
            <person name="Kyrpides N."/>
            <person name="Woyke T."/>
        </authorList>
    </citation>
    <scope>NUCLEOTIDE SEQUENCE [LARGE SCALE GENOMIC DNA]</scope>
    <source>
        <strain evidence="1 2">DSM 26524</strain>
    </source>
</reference>